<feature type="domain" description="CBS" evidence="3">
    <location>
        <begin position="20"/>
        <end position="76"/>
    </location>
</feature>
<protein>
    <submittedName>
        <fullName evidence="4">Putative signal-transduction protein with CBS domains</fullName>
    </submittedName>
</protein>
<name>B3E878_TRIL1</name>
<dbReference type="RefSeq" id="WP_012469460.1">
    <property type="nucleotide sequence ID" value="NC_010814.1"/>
</dbReference>
<organism evidence="4 5">
    <name type="scientific">Trichlorobacter lovleyi (strain ATCC BAA-1151 / DSM 17278 / SZ)</name>
    <name type="common">Geobacter lovleyi</name>
    <dbReference type="NCBI Taxonomy" id="398767"/>
    <lineage>
        <taxon>Bacteria</taxon>
        <taxon>Pseudomonadati</taxon>
        <taxon>Thermodesulfobacteriota</taxon>
        <taxon>Desulfuromonadia</taxon>
        <taxon>Geobacterales</taxon>
        <taxon>Geobacteraceae</taxon>
        <taxon>Trichlorobacter</taxon>
    </lineage>
</organism>
<dbReference type="InterPro" id="IPR018821">
    <property type="entry name" value="DUF294_put_nucleoTrafse_sb-bd"/>
</dbReference>
<dbReference type="InterPro" id="IPR046342">
    <property type="entry name" value="CBS_dom_sf"/>
</dbReference>
<dbReference type="Pfam" id="PF00571">
    <property type="entry name" value="CBS"/>
    <property type="match status" value="2"/>
</dbReference>
<keyword evidence="1 2" id="KW-0129">CBS domain</keyword>
<dbReference type="eggNOG" id="COG2905">
    <property type="taxonomic scope" value="Bacteria"/>
</dbReference>
<dbReference type="Gene3D" id="3.10.580.10">
    <property type="entry name" value="CBS-domain"/>
    <property type="match status" value="1"/>
</dbReference>
<dbReference type="PANTHER" id="PTHR43080:SF2">
    <property type="entry name" value="CBS DOMAIN-CONTAINING PROTEIN"/>
    <property type="match status" value="1"/>
</dbReference>
<accession>B3E878</accession>
<dbReference type="AlphaFoldDB" id="B3E878"/>
<dbReference type="HOGENOM" id="CLU_027866_1_0_7"/>
<dbReference type="SMART" id="SM00116">
    <property type="entry name" value="CBS"/>
    <property type="match status" value="2"/>
</dbReference>
<dbReference type="SUPFAM" id="SSF54631">
    <property type="entry name" value="CBS-domain pair"/>
    <property type="match status" value="1"/>
</dbReference>
<dbReference type="Pfam" id="PF03445">
    <property type="entry name" value="DUF294"/>
    <property type="match status" value="1"/>
</dbReference>
<sequence>MADSLINQDTFYFIEVDLLCTRMPITCPPQTGLIEMAGLMQQHNISGIVVVEDEKPVGIVSLRDLRNCVATDYHALATRTVQDLMQTDLITIRRHDYLFKAIFKMARFNIHRLVVVNDDGSLAGVITNSDLLRIQSRCPLYLSQEIEAAENFEQLQMISTRIIELLQFVVKAGADTQSLISLISHFNDLMTLQVIALLERLEAVRLPRSAAFLVMGSEGREEQTLRTDQDNAIVYSDSVSTDELKQIKQFASRVVDRLEFIGVPRCPGGIMASNRQWCHSISTWQRITARWINTPTLKNMVKFGMFQDLRVIHGNLSLGKKLREHIITTSHHHSLFFSYMAHNIVQFSPPLGLFGRIKLEHKGEHKGSLDLKKAGIFALTQGVSLLTLLHRSMGGTTWDKLGWLRQDSQISKDDLNSIEEAFSLLVRLRLMVQLDAVAAGKTPDNFCDPSLLSNREQEQLRTALKAVNLMLQILKDTFQLDLLRI</sequence>
<evidence type="ECO:0000256" key="1">
    <source>
        <dbReference type="ARBA" id="ARBA00023122"/>
    </source>
</evidence>
<dbReference type="CDD" id="cd05401">
    <property type="entry name" value="NT_GlnE_GlnD_like"/>
    <property type="match status" value="1"/>
</dbReference>
<evidence type="ECO:0000259" key="3">
    <source>
        <dbReference type="PROSITE" id="PS51371"/>
    </source>
</evidence>
<reference evidence="4 5" key="1">
    <citation type="submission" date="2008-05" db="EMBL/GenBank/DDBJ databases">
        <title>Complete sequence of chromosome of Geobacter lovleyi SZ.</title>
        <authorList>
            <consortium name="US DOE Joint Genome Institute"/>
            <person name="Lucas S."/>
            <person name="Copeland A."/>
            <person name="Lapidus A."/>
            <person name="Glavina del Rio T."/>
            <person name="Dalin E."/>
            <person name="Tice H."/>
            <person name="Bruce D."/>
            <person name="Goodwin L."/>
            <person name="Pitluck S."/>
            <person name="Chertkov O."/>
            <person name="Meincke L."/>
            <person name="Brettin T."/>
            <person name="Detter J.C."/>
            <person name="Han C."/>
            <person name="Tapia R."/>
            <person name="Kuske C.R."/>
            <person name="Schmutz J."/>
            <person name="Larimer F."/>
            <person name="Land M."/>
            <person name="Hauser L."/>
            <person name="Kyrpides N."/>
            <person name="Mikhailova N."/>
            <person name="Sung Y."/>
            <person name="Fletcher K.E."/>
            <person name="Ritalahti K.M."/>
            <person name="Loeffler F.E."/>
            <person name="Richardson P."/>
        </authorList>
    </citation>
    <scope>NUCLEOTIDE SEQUENCE [LARGE SCALE GENOMIC DNA]</scope>
    <source>
        <strain evidence="5">ATCC BAA-1151 / DSM 17278 / SZ</strain>
    </source>
</reference>
<keyword evidence="5" id="KW-1185">Reference proteome</keyword>
<feature type="domain" description="CBS" evidence="3">
    <location>
        <begin position="85"/>
        <end position="142"/>
    </location>
</feature>
<dbReference type="Proteomes" id="UP000002420">
    <property type="component" value="Chromosome"/>
</dbReference>
<dbReference type="PROSITE" id="PS51371">
    <property type="entry name" value="CBS"/>
    <property type="match status" value="2"/>
</dbReference>
<proteinExistence type="predicted"/>
<dbReference type="PANTHER" id="PTHR43080">
    <property type="entry name" value="CBS DOMAIN-CONTAINING PROTEIN CBSX3, MITOCHONDRIAL"/>
    <property type="match status" value="1"/>
</dbReference>
<dbReference type="InterPro" id="IPR051257">
    <property type="entry name" value="Diverse_CBS-Domain"/>
</dbReference>
<dbReference type="GO" id="GO:0008773">
    <property type="term" value="F:[protein-PII] uridylyltransferase activity"/>
    <property type="evidence" value="ECO:0007669"/>
    <property type="project" value="InterPro"/>
</dbReference>
<evidence type="ECO:0000256" key="2">
    <source>
        <dbReference type="PROSITE-ProRule" id="PRU00703"/>
    </source>
</evidence>
<dbReference type="STRING" id="398767.Glov_1394"/>
<dbReference type="Pfam" id="PF10335">
    <property type="entry name" value="DUF294_C"/>
    <property type="match status" value="1"/>
</dbReference>
<dbReference type="KEGG" id="glo:Glov_1394"/>
<evidence type="ECO:0000313" key="5">
    <source>
        <dbReference type="Proteomes" id="UP000002420"/>
    </source>
</evidence>
<evidence type="ECO:0000313" key="4">
    <source>
        <dbReference type="EMBL" id="ACD95115.1"/>
    </source>
</evidence>
<dbReference type="InterPro" id="IPR005105">
    <property type="entry name" value="GlnD_Uridyltrans_N"/>
</dbReference>
<dbReference type="EMBL" id="CP001089">
    <property type="protein sequence ID" value="ACD95115.1"/>
    <property type="molecule type" value="Genomic_DNA"/>
</dbReference>
<dbReference type="InterPro" id="IPR000644">
    <property type="entry name" value="CBS_dom"/>
</dbReference>
<gene>
    <name evidence="4" type="ordered locus">Glov_1394</name>
</gene>